<dbReference type="Proteomes" id="UP001139347">
    <property type="component" value="Unassembled WGS sequence"/>
</dbReference>
<dbReference type="Pfam" id="PF16277">
    <property type="entry name" value="DUF4926"/>
    <property type="match status" value="1"/>
</dbReference>
<proteinExistence type="predicted"/>
<dbReference type="EMBL" id="JALIRP010000001">
    <property type="protein sequence ID" value="MCJ8010985.1"/>
    <property type="molecule type" value="Genomic_DNA"/>
</dbReference>
<gene>
    <name evidence="1" type="ORF">MUG84_04415</name>
</gene>
<keyword evidence="2" id="KW-1185">Reference proteome</keyword>
<sequence length="64" mass="7290">MRFNELDTVVILNDYPNEGLKKGDIGVIVSVHEIPNEAYEVEFVDDDGATKSMMVLQLDEIEKY</sequence>
<reference evidence="1" key="1">
    <citation type="submission" date="2022-04" db="EMBL/GenBank/DDBJ databases">
        <title>Paenibacillus mangrovi sp. nov., a novel endophytic bacterium isolated from bark of Kandelia candel.</title>
        <authorList>
            <person name="Tuo L."/>
        </authorList>
    </citation>
    <scope>NUCLEOTIDE SEQUENCE</scope>
    <source>
        <strain evidence="1">KQZ6P-2</strain>
    </source>
</reference>
<accession>A0A9X1WPQ0</accession>
<organism evidence="1 2">
    <name type="scientific">Paenibacillus mangrovi</name>
    <dbReference type="NCBI Taxonomy" id="2931978"/>
    <lineage>
        <taxon>Bacteria</taxon>
        <taxon>Bacillati</taxon>
        <taxon>Bacillota</taxon>
        <taxon>Bacilli</taxon>
        <taxon>Bacillales</taxon>
        <taxon>Paenibacillaceae</taxon>
        <taxon>Paenibacillus</taxon>
    </lineage>
</organism>
<protein>
    <submittedName>
        <fullName evidence="1">DUF4926 domain-containing protein</fullName>
    </submittedName>
</protein>
<dbReference type="InterPro" id="IPR032568">
    <property type="entry name" value="DUF4926"/>
</dbReference>
<comment type="caution">
    <text evidence="1">The sequence shown here is derived from an EMBL/GenBank/DDBJ whole genome shotgun (WGS) entry which is preliminary data.</text>
</comment>
<evidence type="ECO:0000313" key="2">
    <source>
        <dbReference type="Proteomes" id="UP001139347"/>
    </source>
</evidence>
<dbReference type="AlphaFoldDB" id="A0A9X1WPQ0"/>
<dbReference type="RefSeq" id="WP_244720758.1">
    <property type="nucleotide sequence ID" value="NZ_JALIRP010000001.1"/>
</dbReference>
<evidence type="ECO:0000313" key="1">
    <source>
        <dbReference type="EMBL" id="MCJ8010985.1"/>
    </source>
</evidence>
<name>A0A9X1WPQ0_9BACL</name>